<organism evidence="13 14">
    <name type="scientific">Hylemonella gracilis</name>
    <dbReference type="NCBI Taxonomy" id="80880"/>
    <lineage>
        <taxon>Bacteria</taxon>
        <taxon>Pseudomonadati</taxon>
        <taxon>Pseudomonadota</taxon>
        <taxon>Betaproteobacteria</taxon>
        <taxon>Burkholderiales</taxon>
        <taxon>Comamonadaceae</taxon>
        <taxon>Hylemonella</taxon>
    </lineage>
</organism>
<dbReference type="SUPFAM" id="SSF55874">
    <property type="entry name" value="ATPase domain of HSP90 chaperone/DNA topoisomerase II/histidine kinase"/>
    <property type="match status" value="1"/>
</dbReference>
<dbReference type="PANTHER" id="PTHR43065">
    <property type="entry name" value="SENSOR HISTIDINE KINASE"/>
    <property type="match status" value="1"/>
</dbReference>
<dbReference type="InterPro" id="IPR005467">
    <property type="entry name" value="His_kinase_dom"/>
</dbReference>
<evidence type="ECO:0000313" key="13">
    <source>
        <dbReference type="EMBL" id="QBK04207.1"/>
    </source>
</evidence>
<dbReference type="PRINTS" id="PR00344">
    <property type="entry name" value="BCTRLSENSOR"/>
</dbReference>
<dbReference type="CDD" id="cd06225">
    <property type="entry name" value="HAMP"/>
    <property type="match status" value="1"/>
</dbReference>
<accession>A0A4P6UJE7</accession>
<evidence type="ECO:0000256" key="3">
    <source>
        <dbReference type="ARBA" id="ARBA00012438"/>
    </source>
</evidence>
<evidence type="ECO:0000256" key="5">
    <source>
        <dbReference type="ARBA" id="ARBA00022679"/>
    </source>
</evidence>
<keyword evidence="8" id="KW-0067">ATP-binding</keyword>
<name>A0A4P6UJE7_9BURK</name>
<dbReference type="Pfam" id="PF00672">
    <property type="entry name" value="HAMP"/>
    <property type="match status" value="1"/>
</dbReference>
<keyword evidence="10" id="KW-0812">Transmembrane</keyword>
<feature type="transmembrane region" description="Helical" evidence="10">
    <location>
        <begin position="60"/>
        <end position="80"/>
    </location>
</feature>
<evidence type="ECO:0000256" key="9">
    <source>
        <dbReference type="ARBA" id="ARBA00023012"/>
    </source>
</evidence>
<dbReference type="PANTHER" id="PTHR43065:SF10">
    <property type="entry name" value="PEROXIDE STRESS-ACTIVATED HISTIDINE KINASE MAK3"/>
    <property type="match status" value="1"/>
</dbReference>
<dbReference type="GO" id="GO:0000155">
    <property type="term" value="F:phosphorelay sensor kinase activity"/>
    <property type="evidence" value="ECO:0007669"/>
    <property type="project" value="InterPro"/>
</dbReference>
<comment type="catalytic activity">
    <reaction evidence="1">
        <text>ATP + protein L-histidine = ADP + protein N-phospho-L-histidine.</text>
        <dbReference type="EC" id="2.7.13.3"/>
    </reaction>
</comment>
<keyword evidence="4" id="KW-0597">Phosphoprotein</keyword>
<dbReference type="RefSeq" id="WP_131278215.1">
    <property type="nucleotide sequence ID" value="NZ_CP031395.1"/>
</dbReference>
<protein>
    <recommendedName>
        <fullName evidence="3">histidine kinase</fullName>
        <ecNumber evidence="3">2.7.13.3</ecNumber>
    </recommendedName>
</protein>
<dbReference type="Gene3D" id="3.30.450.20">
    <property type="entry name" value="PAS domain"/>
    <property type="match status" value="1"/>
</dbReference>
<dbReference type="GO" id="GO:0005524">
    <property type="term" value="F:ATP binding"/>
    <property type="evidence" value="ECO:0007669"/>
    <property type="project" value="UniProtKB-KW"/>
</dbReference>
<comment type="subcellular location">
    <subcellularLocation>
        <location evidence="2">Membrane</location>
    </subcellularLocation>
</comment>
<evidence type="ECO:0000256" key="10">
    <source>
        <dbReference type="SAM" id="Phobius"/>
    </source>
</evidence>
<dbReference type="PROSITE" id="PS50885">
    <property type="entry name" value="HAMP"/>
    <property type="match status" value="1"/>
</dbReference>
<dbReference type="Gene3D" id="3.30.565.10">
    <property type="entry name" value="Histidine kinase-like ATPase, C-terminal domain"/>
    <property type="match status" value="1"/>
</dbReference>
<dbReference type="InterPro" id="IPR036890">
    <property type="entry name" value="HATPase_C_sf"/>
</dbReference>
<dbReference type="Pfam" id="PF13188">
    <property type="entry name" value="PAS_8"/>
    <property type="match status" value="1"/>
</dbReference>
<dbReference type="Gene3D" id="1.10.287.130">
    <property type="match status" value="1"/>
</dbReference>
<dbReference type="Gene3D" id="6.10.340.10">
    <property type="match status" value="1"/>
</dbReference>
<keyword evidence="10" id="KW-1133">Transmembrane helix</keyword>
<sequence length="803" mass="87789">MKALLPRLSAAARAPGSLRLALLVLLTIVVALSLVLLFLLTQATGKHELYERHYGRLFALNVVVAIMLFIAISWVAVRLLRHLRERRFGSRLLLRLSLVFALAGFVPGLLIYVVSYQFVARSIESWFDVQVEGALEAGLNLGRATLDSLSNDLAAKARVAAGQLQGASDVEAGLMLERLRDQLEVHDAVLWRAQGTSLRLLASAGDSRFALHTERPPSTQLERARRQQVVTWFEGLEEGNAVAPAPARIQALVSMPNVPSQNMSLGALDEPRYLELTQALSENLVANALAVSEARNEYQERSLARQGLRRMYIGTLTLSLFLAIFGAVLLAVALGNQITQPLLLLAEGVRQVAAGDLTPKAALQGRDELGGLTRAFADMTQQLADARRAVETSMDEVSAARENLQTILDNLTAGVMVLDAQGVIQSVNPGAELILRGALRVSVDRWEGRRLPEIAGLEDFARQIKLQFDHFVAERAEQGERSLDHWQQSIELGLFRSDERASEFADLLGAKDRDVLTLVVRGAELPGGAQGRSLWLLVFDDISDIVSAQRAQAWGEVARRLAHEIKNPLTPIQLSAERLEKKLTGKVESAEQAVVTKSVKTIVDQVDAMKRLVNEFRDYARLPAAELKPLDLNALVQEVLQLYIGDAQPSPQLSLLSGPPPSPHVLMRAELDPACPLIRGDAQQLRQVLHNLLQNAQDATETAGRSGPEFAVLVRTQWNPARGRVRLSVLDWGTGFPEAILKRAFEPYVTTKAKGTGLGLAVVKKIVDDHRARIDLSNRIAEDQVIGAQVSLSFSVGPPVTAA</sequence>
<dbReference type="EMBL" id="CP031395">
    <property type="protein sequence ID" value="QBK04207.1"/>
    <property type="molecule type" value="Genomic_DNA"/>
</dbReference>
<dbReference type="Pfam" id="PF02518">
    <property type="entry name" value="HATPase_c"/>
    <property type="match status" value="1"/>
</dbReference>
<gene>
    <name evidence="13" type="ORF">DW355_04915</name>
</gene>
<feature type="domain" description="HAMP" evidence="12">
    <location>
        <begin position="336"/>
        <end position="388"/>
    </location>
</feature>
<evidence type="ECO:0000256" key="2">
    <source>
        <dbReference type="ARBA" id="ARBA00004370"/>
    </source>
</evidence>
<evidence type="ECO:0000256" key="1">
    <source>
        <dbReference type="ARBA" id="ARBA00000085"/>
    </source>
</evidence>
<feature type="domain" description="Histidine kinase" evidence="11">
    <location>
        <begin position="560"/>
        <end position="798"/>
    </location>
</feature>
<evidence type="ECO:0000259" key="11">
    <source>
        <dbReference type="PROSITE" id="PS50109"/>
    </source>
</evidence>
<dbReference type="InterPro" id="IPR004358">
    <property type="entry name" value="Sig_transdc_His_kin-like_C"/>
</dbReference>
<evidence type="ECO:0000256" key="4">
    <source>
        <dbReference type="ARBA" id="ARBA00022553"/>
    </source>
</evidence>
<dbReference type="KEGG" id="hgr:DW355_04915"/>
<dbReference type="InterPro" id="IPR036097">
    <property type="entry name" value="HisK_dim/P_sf"/>
</dbReference>
<keyword evidence="5" id="KW-0808">Transferase</keyword>
<keyword evidence="7" id="KW-0418">Kinase</keyword>
<evidence type="ECO:0000256" key="8">
    <source>
        <dbReference type="ARBA" id="ARBA00022840"/>
    </source>
</evidence>
<dbReference type="GO" id="GO:0016020">
    <property type="term" value="C:membrane"/>
    <property type="evidence" value="ECO:0007669"/>
    <property type="project" value="UniProtKB-SubCell"/>
</dbReference>
<dbReference type="PROSITE" id="PS50109">
    <property type="entry name" value="HIS_KIN"/>
    <property type="match status" value="1"/>
</dbReference>
<dbReference type="PIRSF" id="PIRSF037532">
    <property type="entry name" value="STHK_NtrY"/>
    <property type="match status" value="1"/>
</dbReference>
<dbReference type="SMART" id="SM00304">
    <property type="entry name" value="HAMP"/>
    <property type="match status" value="1"/>
</dbReference>
<dbReference type="SUPFAM" id="SSF47384">
    <property type="entry name" value="Homodimeric domain of signal transducing histidine kinase"/>
    <property type="match status" value="1"/>
</dbReference>
<dbReference type="CDD" id="cd00082">
    <property type="entry name" value="HisKA"/>
    <property type="match status" value="1"/>
</dbReference>
<reference evidence="13 14" key="1">
    <citation type="submission" date="2018-07" db="EMBL/GenBank/DDBJ databases">
        <title>Exploring interactions and the metabolic potential of the ultra-small soil bacteria Hylemonella gracilis.</title>
        <authorList>
            <person name="Tyc O."/>
            <person name="Kulkarni P."/>
            <person name="Gawehns F."/>
            <person name="Hundscheid M."/>
            <person name="Zweers H."/>
            <person name="Garbeva P."/>
        </authorList>
    </citation>
    <scope>NUCLEOTIDE SEQUENCE [LARGE SCALE GENOMIC DNA]</scope>
    <source>
        <strain evidence="13 14">NS1</strain>
    </source>
</reference>
<evidence type="ECO:0000256" key="7">
    <source>
        <dbReference type="ARBA" id="ARBA00022777"/>
    </source>
</evidence>
<keyword evidence="10" id="KW-0472">Membrane</keyword>
<dbReference type="InterPro" id="IPR003661">
    <property type="entry name" value="HisK_dim/P_dom"/>
</dbReference>
<feature type="transmembrane region" description="Helical" evidence="10">
    <location>
        <begin position="20"/>
        <end position="40"/>
    </location>
</feature>
<dbReference type="SUPFAM" id="SSF158472">
    <property type="entry name" value="HAMP domain-like"/>
    <property type="match status" value="1"/>
</dbReference>
<dbReference type="AlphaFoldDB" id="A0A4P6UJE7"/>
<dbReference type="EC" id="2.7.13.3" evidence="3"/>
<dbReference type="Pfam" id="PF00512">
    <property type="entry name" value="HisKA"/>
    <property type="match status" value="1"/>
</dbReference>
<evidence type="ECO:0000313" key="14">
    <source>
        <dbReference type="Proteomes" id="UP000292939"/>
    </source>
</evidence>
<feature type="transmembrane region" description="Helical" evidence="10">
    <location>
        <begin position="311"/>
        <end position="334"/>
    </location>
</feature>
<dbReference type="SMART" id="SM00387">
    <property type="entry name" value="HATPase_c"/>
    <property type="match status" value="1"/>
</dbReference>
<keyword evidence="6" id="KW-0547">Nucleotide-binding</keyword>
<dbReference type="InterPro" id="IPR000014">
    <property type="entry name" value="PAS"/>
</dbReference>
<dbReference type="SUPFAM" id="SSF55785">
    <property type="entry name" value="PYP-like sensor domain (PAS domain)"/>
    <property type="match status" value="1"/>
</dbReference>
<dbReference type="SMART" id="SM00388">
    <property type="entry name" value="HisKA"/>
    <property type="match status" value="1"/>
</dbReference>
<proteinExistence type="predicted"/>
<dbReference type="Proteomes" id="UP000292939">
    <property type="component" value="Chromosome"/>
</dbReference>
<dbReference type="OrthoDB" id="9815750at2"/>
<dbReference type="InterPro" id="IPR035965">
    <property type="entry name" value="PAS-like_dom_sf"/>
</dbReference>
<keyword evidence="9" id="KW-0902">Two-component regulatory system</keyword>
<dbReference type="InterPro" id="IPR003594">
    <property type="entry name" value="HATPase_dom"/>
</dbReference>
<dbReference type="InterPro" id="IPR017232">
    <property type="entry name" value="NtrY"/>
</dbReference>
<evidence type="ECO:0000259" key="12">
    <source>
        <dbReference type="PROSITE" id="PS50885"/>
    </source>
</evidence>
<evidence type="ECO:0000256" key="6">
    <source>
        <dbReference type="ARBA" id="ARBA00022741"/>
    </source>
</evidence>
<feature type="transmembrane region" description="Helical" evidence="10">
    <location>
        <begin position="92"/>
        <end position="114"/>
    </location>
</feature>
<dbReference type="InterPro" id="IPR003660">
    <property type="entry name" value="HAMP_dom"/>
</dbReference>